<protein>
    <submittedName>
        <fullName evidence="2">F-box/FBD/LRR-repeat protein</fullName>
    </submittedName>
</protein>
<feature type="domain" description="F-box" evidence="1">
    <location>
        <begin position="5"/>
        <end position="58"/>
    </location>
</feature>
<dbReference type="Proteomes" id="UP000236291">
    <property type="component" value="Unassembled WGS sequence"/>
</dbReference>
<dbReference type="EMBL" id="ASHM01000741">
    <property type="protein sequence ID" value="PNY05323.1"/>
    <property type="molecule type" value="Genomic_DNA"/>
</dbReference>
<dbReference type="InterPro" id="IPR053781">
    <property type="entry name" value="F-box_AtFBL13-like"/>
</dbReference>
<dbReference type="CDD" id="cd22160">
    <property type="entry name" value="F-box_AtFBL13-like"/>
    <property type="match status" value="1"/>
</dbReference>
<evidence type="ECO:0000313" key="2">
    <source>
        <dbReference type="EMBL" id="PNY05323.1"/>
    </source>
</evidence>
<accession>A0A2K3NQM1</accession>
<sequence>MAENEDIISTLPNSLLTRILSWVPTIDAVQTSVLSKRWRHVWKEILVLDFSDESFVDESFFGDKVDQYQQRIDTFTEFSGFVNSVFALRKCATTKMRLLCNSLTGSIIIDQNLLMTIHLPMLRSLKLNMDTVAIKTVNQFMLGCPKLETLEGCFPYSDYSELHIPQTLKTVKFNTDSNEIGGFLELKFVGLEANKGDLKYVKKGSLHFSSETHLDTMQDPAFKIFRVISGIEELKMHCSTMEWLYGRWRLDCHCLRKVLSFLTLHRLELITPLFVSGFLLSVVQQCPAIQHLKIENRQESPYMYWPEPKCLSFPITQLTHFEIKGCEGSPEEVEFAVFILQNGKVVEEMKLLDIPADKEKSFEILMQQPRAKTGLCKVILGKLDPSCY</sequence>
<proteinExistence type="predicted"/>
<dbReference type="Pfam" id="PF00646">
    <property type="entry name" value="F-box"/>
    <property type="match status" value="1"/>
</dbReference>
<reference evidence="2 3" key="1">
    <citation type="journal article" date="2014" name="Am. J. Bot.">
        <title>Genome assembly and annotation for red clover (Trifolium pratense; Fabaceae).</title>
        <authorList>
            <person name="Istvanek J."/>
            <person name="Jaros M."/>
            <person name="Krenek A."/>
            <person name="Repkova J."/>
        </authorList>
    </citation>
    <scope>NUCLEOTIDE SEQUENCE [LARGE SCALE GENOMIC DNA]</scope>
    <source>
        <strain evidence="3">cv. Tatra</strain>
        <tissue evidence="2">Young leaves</tissue>
    </source>
</reference>
<dbReference type="Gene3D" id="3.80.10.10">
    <property type="entry name" value="Ribonuclease Inhibitor"/>
    <property type="match status" value="1"/>
</dbReference>
<dbReference type="PANTHER" id="PTHR31900">
    <property type="entry name" value="F-BOX/RNI SUPERFAMILY PROTEIN-RELATED"/>
    <property type="match status" value="1"/>
</dbReference>
<dbReference type="InterPro" id="IPR032675">
    <property type="entry name" value="LRR_dom_sf"/>
</dbReference>
<dbReference type="InterPro" id="IPR001810">
    <property type="entry name" value="F-box_dom"/>
</dbReference>
<comment type="caution">
    <text evidence="2">The sequence shown here is derived from an EMBL/GenBank/DDBJ whole genome shotgun (WGS) entry which is preliminary data.</text>
</comment>
<evidence type="ECO:0000259" key="1">
    <source>
        <dbReference type="PROSITE" id="PS50181"/>
    </source>
</evidence>
<dbReference type="SMART" id="SM00256">
    <property type="entry name" value="FBOX"/>
    <property type="match status" value="1"/>
</dbReference>
<dbReference type="InterPro" id="IPR006566">
    <property type="entry name" value="FBD"/>
</dbReference>
<dbReference type="Pfam" id="PF08387">
    <property type="entry name" value="FBD"/>
    <property type="match status" value="1"/>
</dbReference>
<dbReference type="PANTHER" id="PTHR31900:SF30">
    <property type="entry name" value="SUPERFAMILY PROTEIN, PUTATIVE-RELATED"/>
    <property type="match status" value="1"/>
</dbReference>
<dbReference type="SUPFAM" id="SSF81383">
    <property type="entry name" value="F-box domain"/>
    <property type="match status" value="1"/>
</dbReference>
<dbReference type="ExpressionAtlas" id="A0A2K3NQM1">
    <property type="expression patterns" value="baseline"/>
</dbReference>
<organism evidence="2 3">
    <name type="scientific">Trifolium pratense</name>
    <name type="common">Red clover</name>
    <dbReference type="NCBI Taxonomy" id="57577"/>
    <lineage>
        <taxon>Eukaryota</taxon>
        <taxon>Viridiplantae</taxon>
        <taxon>Streptophyta</taxon>
        <taxon>Embryophyta</taxon>
        <taxon>Tracheophyta</taxon>
        <taxon>Spermatophyta</taxon>
        <taxon>Magnoliopsida</taxon>
        <taxon>eudicotyledons</taxon>
        <taxon>Gunneridae</taxon>
        <taxon>Pentapetalae</taxon>
        <taxon>rosids</taxon>
        <taxon>fabids</taxon>
        <taxon>Fabales</taxon>
        <taxon>Fabaceae</taxon>
        <taxon>Papilionoideae</taxon>
        <taxon>50 kb inversion clade</taxon>
        <taxon>NPAAA clade</taxon>
        <taxon>Hologalegina</taxon>
        <taxon>IRL clade</taxon>
        <taxon>Trifolieae</taxon>
        <taxon>Trifolium</taxon>
    </lineage>
</organism>
<name>A0A2K3NQM1_TRIPR</name>
<evidence type="ECO:0000313" key="3">
    <source>
        <dbReference type="Proteomes" id="UP000236291"/>
    </source>
</evidence>
<reference evidence="2 3" key="2">
    <citation type="journal article" date="2017" name="Front. Plant Sci.">
        <title>Gene Classification and Mining of Molecular Markers Useful in Red Clover (Trifolium pratense) Breeding.</title>
        <authorList>
            <person name="Istvanek J."/>
            <person name="Dluhosova J."/>
            <person name="Dluhos P."/>
            <person name="Patkova L."/>
            <person name="Nedelnik J."/>
            <person name="Repkova J."/>
        </authorList>
    </citation>
    <scope>NUCLEOTIDE SEQUENCE [LARGE SCALE GENOMIC DNA]</scope>
    <source>
        <strain evidence="3">cv. Tatra</strain>
        <tissue evidence="2">Young leaves</tissue>
    </source>
</reference>
<gene>
    <name evidence="2" type="ORF">L195_g001769</name>
</gene>
<dbReference type="AlphaFoldDB" id="A0A2K3NQM1"/>
<dbReference type="InterPro" id="IPR036047">
    <property type="entry name" value="F-box-like_dom_sf"/>
</dbReference>
<dbReference type="InterPro" id="IPR050232">
    <property type="entry name" value="FBL13/AtMIF1-like"/>
</dbReference>
<dbReference type="PROSITE" id="PS50181">
    <property type="entry name" value="FBOX"/>
    <property type="match status" value="1"/>
</dbReference>